<dbReference type="SUPFAM" id="SSF46689">
    <property type="entry name" value="Homeodomain-like"/>
    <property type="match status" value="1"/>
</dbReference>
<dbReference type="InterPro" id="IPR018060">
    <property type="entry name" value="HTH_AraC"/>
</dbReference>
<keyword evidence="5" id="KW-0227">DNA damage</keyword>
<dbReference type="GO" id="GO:0003677">
    <property type="term" value="F:DNA binding"/>
    <property type="evidence" value="ECO:0007669"/>
    <property type="project" value="UniProtKB-KW"/>
</dbReference>
<dbReference type="Gene3D" id="1.10.10.60">
    <property type="entry name" value="Homeodomain-like"/>
    <property type="match status" value="2"/>
</dbReference>
<feature type="region of interest" description="Disordered" evidence="11">
    <location>
        <begin position="1"/>
        <end position="27"/>
    </location>
</feature>
<dbReference type="Pfam" id="PF01035">
    <property type="entry name" value="DNA_binding_1"/>
    <property type="match status" value="1"/>
</dbReference>
<dbReference type="InterPro" id="IPR004026">
    <property type="entry name" value="Ada_DNA_repair_Zn-bd"/>
</dbReference>
<dbReference type="InterPro" id="IPR001497">
    <property type="entry name" value="MethylDNA_cys_MeTrfase_AS"/>
</dbReference>
<dbReference type="Gene3D" id="1.10.10.10">
    <property type="entry name" value="Winged helix-like DNA-binding domain superfamily/Winged helix DNA-binding domain"/>
    <property type="match status" value="1"/>
</dbReference>
<dbReference type="PROSITE" id="PS01124">
    <property type="entry name" value="HTH_ARAC_FAMILY_2"/>
    <property type="match status" value="1"/>
</dbReference>
<dbReference type="EC" id="2.1.1.-" evidence="13"/>
<keyword evidence="14" id="KW-1185">Reference proteome</keyword>
<dbReference type="PROSITE" id="PS00374">
    <property type="entry name" value="MGMT"/>
    <property type="match status" value="1"/>
</dbReference>
<dbReference type="InterPro" id="IPR009057">
    <property type="entry name" value="Homeodomain-like_sf"/>
</dbReference>
<evidence type="ECO:0000256" key="10">
    <source>
        <dbReference type="ARBA" id="ARBA00049348"/>
    </source>
</evidence>
<dbReference type="InterPro" id="IPR036217">
    <property type="entry name" value="MethylDNA_cys_MeTrfase_DNAb"/>
</dbReference>
<sequence length="405" mass="43381">MSKANKADKRDKVDSLDKATLPAAASASAAELPQTGYADDAARWAALQNRDRQADGHFYYSVRTTGVYCRPSCTARPALRKNVAFHATCADAERAGFRPCLRCKPDQPSLQERQATAIAAACRLIENAAADAPPDLETLAQAAGMSRFHFHRIFKAHTGVTPKAYADQQRAERARRELPASASVTAAMYDAGFNSSGRFYAASAANFGMKPSAYRAGGSGEKIRFAVAQCWLGALLVAATDKGVCAITLGDDAGQLVRDLQDQFPRAELLGAEPGFDRLVAQVTAFVEMPERGLDLPLDVRGTAFQQRVWQALRDIPPGVTLSYAQLAARIGQPAAVRAVAGACASNSIALLIPCHRIVRTDGSLSGYRWGVERKHALLLREQQANTVGESHAIAGSEKIAGRKA</sequence>
<dbReference type="InterPro" id="IPR036631">
    <property type="entry name" value="MGMT_N_sf"/>
</dbReference>
<evidence type="ECO:0000256" key="11">
    <source>
        <dbReference type="SAM" id="MobiDB-lite"/>
    </source>
</evidence>
<dbReference type="NCBIfam" id="NF011964">
    <property type="entry name" value="PRK15435.1"/>
    <property type="match status" value="1"/>
</dbReference>
<dbReference type="EMBL" id="JAQQFM010000001">
    <property type="protein sequence ID" value="MFL9922749.1"/>
    <property type="molecule type" value="Genomic_DNA"/>
</dbReference>
<evidence type="ECO:0000256" key="3">
    <source>
        <dbReference type="ARBA" id="ARBA00022603"/>
    </source>
</evidence>
<dbReference type="InterPro" id="IPR036388">
    <property type="entry name" value="WH-like_DNA-bd_sf"/>
</dbReference>
<evidence type="ECO:0000256" key="9">
    <source>
        <dbReference type="ARBA" id="ARBA00023204"/>
    </source>
</evidence>
<dbReference type="SMART" id="SM00342">
    <property type="entry name" value="HTH_ARAC"/>
    <property type="match status" value="1"/>
</dbReference>
<keyword evidence="8" id="KW-0804">Transcription</keyword>
<keyword evidence="13" id="KW-0238">DNA-binding</keyword>
<dbReference type="NCBIfam" id="TIGR00589">
    <property type="entry name" value="ogt"/>
    <property type="match status" value="1"/>
</dbReference>
<feature type="compositionally biased region" description="Basic and acidic residues" evidence="11">
    <location>
        <begin position="1"/>
        <end position="17"/>
    </location>
</feature>
<dbReference type="PANTHER" id="PTHR10815">
    <property type="entry name" value="METHYLATED-DNA--PROTEIN-CYSTEINE METHYLTRANSFERASE"/>
    <property type="match status" value="1"/>
</dbReference>
<accession>A0ABW9A2U6</accession>
<dbReference type="Gene3D" id="3.30.160.70">
    <property type="entry name" value="Methylated DNA-protein cysteine methyltransferase domain"/>
    <property type="match status" value="1"/>
</dbReference>
<reference evidence="13 14" key="1">
    <citation type="journal article" date="2024" name="Chem. Sci.">
        <title>Discovery of megapolipeptins by genome mining of a Burkholderiales bacteria collection.</title>
        <authorList>
            <person name="Paulo B.S."/>
            <person name="Recchia M.J.J."/>
            <person name="Lee S."/>
            <person name="Fergusson C.H."/>
            <person name="Romanowski S.B."/>
            <person name="Hernandez A."/>
            <person name="Krull N."/>
            <person name="Liu D.Y."/>
            <person name="Cavanagh H."/>
            <person name="Bos A."/>
            <person name="Gray C.A."/>
            <person name="Murphy B.T."/>
            <person name="Linington R.G."/>
            <person name="Eustaquio A.S."/>
        </authorList>
    </citation>
    <scope>NUCLEOTIDE SEQUENCE [LARGE SCALE GENOMIC DNA]</scope>
    <source>
        <strain evidence="13 14">RL21-008-BIB-A</strain>
    </source>
</reference>
<dbReference type="GO" id="GO:0032259">
    <property type="term" value="P:methylation"/>
    <property type="evidence" value="ECO:0007669"/>
    <property type="project" value="UniProtKB-KW"/>
</dbReference>
<evidence type="ECO:0000259" key="12">
    <source>
        <dbReference type="PROSITE" id="PS01124"/>
    </source>
</evidence>
<evidence type="ECO:0000313" key="13">
    <source>
        <dbReference type="EMBL" id="MFL9922749.1"/>
    </source>
</evidence>
<comment type="cofactor">
    <cofactor evidence="2">
        <name>Zn(2+)</name>
        <dbReference type="ChEBI" id="CHEBI:29105"/>
    </cofactor>
</comment>
<name>A0ABW9A2U6_9BURK</name>
<keyword evidence="9" id="KW-0234">DNA repair</keyword>
<dbReference type="Proteomes" id="UP001629246">
    <property type="component" value="Unassembled WGS sequence"/>
</dbReference>
<evidence type="ECO:0000256" key="1">
    <source>
        <dbReference type="ARBA" id="ARBA00001286"/>
    </source>
</evidence>
<evidence type="ECO:0000256" key="5">
    <source>
        <dbReference type="ARBA" id="ARBA00022763"/>
    </source>
</evidence>
<comment type="catalytic activity">
    <reaction evidence="10">
        <text>a 6-O-methyl-2'-deoxyguanosine in DNA + L-cysteinyl-[protein] = S-methyl-L-cysteinyl-[protein] + a 2'-deoxyguanosine in DNA</text>
        <dbReference type="Rhea" id="RHEA:24000"/>
        <dbReference type="Rhea" id="RHEA-COMP:10131"/>
        <dbReference type="Rhea" id="RHEA-COMP:10132"/>
        <dbReference type="Rhea" id="RHEA-COMP:11367"/>
        <dbReference type="Rhea" id="RHEA-COMP:11368"/>
        <dbReference type="ChEBI" id="CHEBI:29950"/>
        <dbReference type="ChEBI" id="CHEBI:82612"/>
        <dbReference type="ChEBI" id="CHEBI:85445"/>
        <dbReference type="ChEBI" id="CHEBI:85448"/>
        <dbReference type="EC" id="2.1.1.63"/>
    </reaction>
</comment>
<dbReference type="SUPFAM" id="SSF57884">
    <property type="entry name" value="Ada DNA repair protein, N-terminal domain (N-Ada 10)"/>
    <property type="match status" value="1"/>
</dbReference>
<evidence type="ECO:0000256" key="2">
    <source>
        <dbReference type="ARBA" id="ARBA00001947"/>
    </source>
</evidence>
<evidence type="ECO:0000256" key="4">
    <source>
        <dbReference type="ARBA" id="ARBA00022679"/>
    </source>
</evidence>
<dbReference type="CDD" id="cd06445">
    <property type="entry name" value="ATase"/>
    <property type="match status" value="1"/>
</dbReference>
<dbReference type="InterPro" id="IPR014048">
    <property type="entry name" value="MethylDNA_cys_MeTrfase_DNA-bd"/>
</dbReference>
<keyword evidence="6" id="KW-0805">Transcription regulation</keyword>
<comment type="catalytic activity">
    <reaction evidence="1">
        <text>a 4-O-methyl-thymidine in DNA + L-cysteinyl-[protein] = a thymidine in DNA + S-methyl-L-cysteinyl-[protein]</text>
        <dbReference type="Rhea" id="RHEA:53428"/>
        <dbReference type="Rhea" id="RHEA-COMP:10131"/>
        <dbReference type="Rhea" id="RHEA-COMP:10132"/>
        <dbReference type="Rhea" id="RHEA-COMP:13555"/>
        <dbReference type="Rhea" id="RHEA-COMP:13556"/>
        <dbReference type="ChEBI" id="CHEBI:29950"/>
        <dbReference type="ChEBI" id="CHEBI:82612"/>
        <dbReference type="ChEBI" id="CHEBI:137386"/>
        <dbReference type="ChEBI" id="CHEBI:137387"/>
        <dbReference type="EC" id="2.1.1.63"/>
    </reaction>
</comment>
<dbReference type="SUPFAM" id="SSF53155">
    <property type="entry name" value="Methylated DNA-protein cysteine methyltransferase domain"/>
    <property type="match status" value="1"/>
</dbReference>
<evidence type="ECO:0000256" key="7">
    <source>
        <dbReference type="ARBA" id="ARBA00023159"/>
    </source>
</evidence>
<dbReference type="Pfam" id="PF02805">
    <property type="entry name" value="Ada_Zn_binding"/>
    <property type="match status" value="1"/>
</dbReference>
<dbReference type="PANTHER" id="PTHR10815:SF14">
    <property type="entry name" value="BIFUNCTIONAL TRANSCRIPTIONAL ACTIVATOR_DNA REPAIR ENZYME ADA"/>
    <property type="match status" value="1"/>
</dbReference>
<dbReference type="Pfam" id="PF12833">
    <property type="entry name" value="HTH_18"/>
    <property type="match status" value="1"/>
</dbReference>
<evidence type="ECO:0000313" key="14">
    <source>
        <dbReference type="Proteomes" id="UP001629246"/>
    </source>
</evidence>
<protein>
    <submittedName>
        <fullName evidence="13">Bifunctional DNA-binding transcriptional regulator/O6-methylguanine-DNA methyltransferase Ada</fullName>
        <ecNumber evidence="13">2.1.1.-</ecNumber>
    </submittedName>
</protein>
<evidence type="ECO:0000256" key="8">
    <source>
        <dbReference type="ARBA" id="ARBA00023163"/>
    </source>
</evidence>
<keyword evidence="4 13" id="KW-0808">Transferase</keyword>
<dbReference type="PIRSF" id="PIRSF000409">
    <property type="entry name" value="Ada"/>
    <property type="match status" value="1"/>
</dbReference>
<organism evidence="13 14">
    <name type="scientific">Herbaspirillum lusitanum</name>
    <dbReference type="NCBI Taxonomy" id="213312"/>
    <lineage>
        <taxon>Bacteria</taxon>
        <taxon>Pseudomonadati</taxon>
        <taxon>Pseudomonadota</taxon>
        <taxon>Betaproteobacteria</taxon>
        <taxon>Burkholderiales</taxon>
        <taxon>Oxalobacteraceae</taxon>
        <taxon>Herbaspirillum</taxon>
    </lineage>
</organism>
<dbReference type="RefSeq" id="WP_408153732.1">
    <property type="nucleotide sequence ID" value="NZ_JAQQFM010000001.1"/>
</dbReference>
<dbReference type="Gene3D" id="3.40.10.10">
    <property type="entry name" value="DNA Methylphosphotriester Repair Domain"/>
    <property type="match status" value="1"/>
</dbReference>
<gene>
    <name evidence="13" type="primary">ada</name>
    <name evidence="13" type="ORF">PQR62_00635</name>
</gene>
<comment type="caution">
    <text evidence="13">The sequence shown here is derived from an EMBL/GenBank/DDBJ whole genome shotgun (WGS) entry which is preliminary data.</text>
</comment>
<proteinExistence type="predicted"/>
<dbReference type="InterPro" id="IPR016221">
    <property type="entry name" value="Bifunct_regulatory_prot_Ada"/>
</dbReference>
<dbReference type="GO" id="GO:0008168">
    <property type="term" value="F:methyltransferase activity"/>
    <property type="evidence" value="ECO:0007669"/>
    <property type="project" value="UniProtKB-KW"/>
</dbReference>
<dbReference type="InterPro" id="IPR035451">
    <property type="entry name" value="Ada-like_dom_sf"/>
</dbReference>
<feature type="domain" description="HTH araC/xylS-type" evidence="12">
    <location>
        <begin position="119"/>
        <end position="217"/>
    </location>
</feature>
<keyword evidence="3 13" id="KW-0489">Methyltransferase</keyword>
<dbReference type="SUPFAM" id="SSF46767">
    <property type="entry name" value="Methylated DNA-protein cysteine methyltransferase, C-terminal domain"/>
    <property type="match status" value="1"/>
</dbReference>
<keyword evidence="7" id="KW-0010">Activator</keyword>
<evidence type="ECO:0000256" key="6">
    <source>
        <dbReference type="ARBA" id="ARBA00023015"/>
    </source>
</evidence>